<feature type="domain" description="Alpha-2-macroglobulin bait region" evidence="8">
    <location>
        <begin position="368"/>
        <end position="495"/>
    </location>
</feature>
<dbReference type="InterPro" id="IPR011625">
    <property type="entry name" value="A2M_N_BRD"/>
</dbReference>
<dbReference type="SMART" id="SM01359">
    <property type="entry name" value="A2M_N_2"/>
    <property type="match status" value="1"/>
</dbReference>
<keyword evidence="11" id="KW-1185">Reference proteome</keyword>
<evidence type="ECO:0000256" key="4">
    <source>
        <dbReference type="ARBA" id="ARBA00023180"/>
    </source>
</evidence>
<keyword evidence="1" id="KW-0732">Signal</keyword>
<dbReference type="SMART" id="SM01360">
    <property type="entry name" value="A2M"/>
    <property type="match status" value="1"/>
</dbReference>
<dbReference type="VEuPathDB" id="VectorBase:ACUA015423"/>
<evidence type="ECO:0000256" key="5">
    <source>
        <dbReference type="ARBA" id="ARBA00057615"/>
    </source>
</evidence>
<evidence type="ECO:0000259" key="9">
    <source>
        <dbReference type="SMART" id="SM01360"/>
    </source>
</evidence>
<dbReference type="Gene3D" id="2.20.130.20">
    <property type="match status" value="2"/>
</dbReference>
<name>A0A182MD71_9DIPT</name>
<accession>A0A182MD71</accession>
<dbReference type="Gene3D" id="2.60.40.1930">
    <property type="match status" value="2"/>
</dbReference>
<dbReference type="PANTHER" id="PTHR11412:SF136">
    <property type="entry name" value="CD109 ANTIGEN"/>
    <property type="match status" value="1"/>
</dbReference>
<dbReference type="GO" id="GO:0002376">
    <property type="term" value="P:immune system process"/>
    <property type="evidence" value="ECO:0007669"/>
    <property type="project" value="UniProtKB-KW"/>
</dbReference>
<dbReference type="Pfam" id="PF07703">
    <property type="entry name" value="A2M_BRD"/>
    <property type="match status" value="1"/>
</dbReference>
<organism evidence="10 11">
    <name type="scientific">Anopheles culicifacies</name>
    <dbReference type="NCBI Taxonomy" id="139723"/>
    <lineage>
        <taxon>Eukaryota</taxon>
        <taxon>Metazoa</taxon>
        <taxon>Ecdysozoa</taxon>
        <taxon>Arthropoda</taxon>
        <taxon>Hexapoda</taxon>
        <taxon>Insecta</taxon>
        <taxon>Pterygota</taxon>
        <taxon>Neoptera</taxon>
        <taxon>Endopterygota</taxon>
        <taxon>Diptera</taxon>
        <taxon>Nematocera</taxon>
        <taxon>Culicoidea</taxon>
        <taxon>Culicidae</taxon>
        <taxon>Anophelinae</taxon>
        <taxon>Anopheles</taxon>
        <taxon>culicifacies species complex</taxon>
    </lineage>
</organism>
<proteinExistence type="predicted"/>
<dbReference type="Pfam" id="PF17791">
    <property type="entry name" value="MG3"/>
    <property type="match status" value="1"/>
</dbReference>
<protein>
    <recommendedName>
        <fullName evidence="7">TEP1-F</fullName>
    </recommendedName>
</protein>
<dbReference type="Pfam" id="PF00207">
    <property type="entry name" value="A2M"/>
    <property type="match status" value="1"/>
</dbReference>
<reference evidence="11" key="1">
    <citation type="submission" date="2013-09" db="EMBL/GenBank/DDBJ databases">
        <title>The Genome Sequence of Anopheles culicifacies species A.</title>
        <authorList>
            <consortium name="The Broad Institute Genomics Platform"/>
            <person name="Neafsey D.E."/>
            <person name="Besansky N."/>
            <person name="Howell P."/>
            <person name="Walton C."/>
            <person name="Young S.K."/>
            <person name="Zeng Q."/>
            <person name="Gargeya S."/>
            <person name="Fitzgerald M."/>
            <person name="Haas B."/>
            <person name="Abouelleil A."/>
            <person name="Allen A.W."/>
            <person name="Alvarado L."/>
            <person name="Arachchi H.M."/>
            <person name="Berlin A.M."/>
            <person name="Chapman S.B."/>
            <person name="Gainer-Dewar J."/>
            <person name="Goldberg J."/>
            <person name="Griggs A."/>
            <person name="Gujja S."/>
            <person name="Hansen M."/>
            <person name="Howarth C."/>
            <person name="Imamovic A."/>
            <person name="Ireland A."/>
            <person name="Larimer J."/>
            <person name="McCowan C."/>
            <person name="Murphy C."/>
            <person name="Pearson M."/>
            <person name="Poon T.W."/>
            <person name="Priest M."/>
            <person name="Roberts A."/>
            <person name="Saif S."/>
            <person name="Shea T."/>
            <person name="Sisk P."/>
            <person name="Sykes S."/>
            <person name="Wortman J."/>
            <person name="Nusbaum C."/>
            <person name="Birren B."/>
        </authorList>
    </citation>
    <scope>NUCLEOTIDE SEQUENCE [LARGE SCALE GENOMIC DNA]</scope>
    <source>
        <strain evidence="11">A-37</strain>
    </source>
</reference>
<evidence type="ECO:0000313" key="11">
    <source>
        <dbReference type="Proteomes" id="UP000075883"/>
    </source>
</evidence>
<dbReference type="AlphaFoldDB" id="A0A182MD71"/>
<evidence type="ECO:0000313" key="10">
    <source>
        <dbReference type="EnsemblMetazoa" id="ACUA015423-PA"/>
    </source>
</evidence>
<evidence type="ECO:0000259" key="8">
    <source>
        <dbReference type="SMART" id="SM01359"/>
    </source>
</evidence>
<dbReference type="InterPro" id="IPR001599">
    <property type="entry name" value="Macroglobln_a2"/>
</dbReference>
<dbReference type="InterPro" id="IPR050473">
    <property type="entry name" value="A2M/Complement_sys"/>
</dbReference>
<comment type="subunit">
    <text evidence="6">Heterodimer of a TEP1-N chain and an TEP1-C chain non-covalently linked. Forms a complex composed of TEP1-N and TEP1-C heterodimer, LRIM1 and APL1C; the interaction stabilizes TEP1-N and TEP1-C heterodimer, prevents its binding to tissues while circulating in the hemolymph and protects the thioester bond from hydrolysis. Mature TEP1 and to a lesser extent full-length TEP1 interact with SPCLIP1; the interaction is induced by microbial infection.</text>
</comment>
<dbReference type="STRING" id="139723.A0A182MD71"/>
<feature type="domain" description="Alpha-2-macroglobulin" evidence="9">
    <location>
        <begin position="569"/>
        <end position="660"/>
    </location>
</feature>
<dbReference type="GO" id="GO:0005615">
    <property type="term" value="C:extracellular space"/>
    <property type="evidence" value="ECO:0007669"/>
    <property type="project" value="UniProtKB-ARBA"/>
</dbReference>
<evidence type="ECO:0000256" key="2">
    <source>
        <dbReference type="ARBA" id="ARBA00022859"/>
    </source>
</evidence>
<dbReference type="InterPro" id="IPR013783">
    <property type="entry name" value="Ig-like_fold"/>
</dbReference>
<dbReference type="Proteomes" id="UP000075883">
    <property type="component" value="Unassembled WGS sequence"/>
</dbReference>
<dbReference type="Gene3D" id="2.60.40.1940">
    <property type="match status" value="1"/>
</dbReference>
<comment type="function">
    <text evidence="5">Binds covalently through a thioester bond to the pathogen surface resulting in pathogen clearance.</text>
</comment>
<evidence type="ECO:0000256" key="6">
    <source>
        <dbReference type="ARBA" id="ARBA00063781"/>
    </source>
</evidence>
<dbReference type="PANTHER" id="PTHR11412">
    <property type="entry name" value="MACROGLOBULIN / COMPLEMENT"/>
    <property type="match status" value="1"/>
</dbReference>
<dbReference type="GO" id="GO:0004866">
    <property type="term" value="F:endopeptidase inhibitor activity"/>
    <property type="evidence" value="ECO:0007669"/>
    <property type="project" value="InterPro"/>
</dbReference>
<evidence type="ECO:0000256" key="1">
    <source>
        <dbReference type="ARBA" id="ARBA00022729"/>
    </source>
</evidence>
<dbReference type="Gene3D" id="2.60.40.2950">
    <property type="match status" value="1"/>
</dbReference>
<dbReference type="InterPro" id="IPR002890">
    <property type="entry name" value="MG2"/>
</dbReference>
<keyword evidence="4" id="KW-0325">Glycoprotein</keyword>
<sequence length="731" mass="83022">MNNVNLAVQIQGHTDDGTNILNTTKEVHVPVNTNRHVTFDLPANLSAGNYQLTIDGLNGFGFHEEADLVYVGKSITGFIQMNKLVYKTGETVRFRMFALDSELKPPRGVRKIQVKILDPESDVIRKWSSTQLHAGVFENELQIAPTAMLGTWKILALMDGEELASKTFVVEEYGSFDVEVIPTTIPLEEHQALNLTISAYYNHRKPVKGLAKVELYLQPDILDQKTEFEMYGEKNVELQFERLLEIYGKQQIVRVKTTVIEEHSNRTVVKESQIPVYTHMYRIALVKESPQFRSKLPFKCALQFRYHDGRPAKGVTGKVQVVELDYEITATSDDEGLIKLELYANDTMDTMVITFSNDDRLYFYEFVYQLEEERDAFIKLKLQSPQRMTFFVYYVMSKGSIIYTGLITPDTPTYLLKLRAWEKMIPKLTVMVATVQNDTLLWDYMDFEFEKLRNNFQLSIDTKTVKPGGQIELRMTGRPGAYVGLAAYDEGSLNHNNSHDLFWKELMPVYYGFDSSVKNESDVFHGTGLFVRTLSNIILPEVHVMPRDGLQTNNPITKPVSPKANIQELWLWRNATIGNSGTCTIKAIVPDTITSWNVTGFSIDPHYGFAFTKMPIQLTTTVPFNIVENLPYSVKRGEAVALKFTLFNNLEAEYIADVTLHNVNNQTEFVGRPVGDVSYTKSIVVPPNVGVPISFLVKARSLGEEMTVRVNASIMNGRETDVLNKVIRVMP</sequence>
<dbReference type="EnsemblMetazoa" id="ACUA015423-RA">
    <property type="protein sequence ID" value="ACUA015423-PA"/>
    <property type="gene ID" value="ACUA015423"/>
</dbReference>
<keyword evidence="3" id="KW-0882">Thioester bond</keyword>
<keyword evidence="2" id="KW-0391">Immunity</keyword>
<dbReference type="InterPro" id="IPR041555">
    <property type="entry name" value="MG3"/>
</dbReference>
<reference evidence="10" key="2">
    <citation type="submission" date="2020-05" db="UniProtKB">
        <authorList>
            <consortium name="EnsemblMetazoa"/>
        </authorList>
    </citation>
    <scope>IDENTIFICATION</scope>
    <source>
        <strain evidence="10">A-37</strain>
    </source>
</reference>
<dbReference type="FunFam" id="2.60.40.1930:FF:000001">
    <property type="entry name" value="CD109 isoform 3"/>
    <property type="match status" value="1"/>
</dbReference>
<dbReference type="Pfam" id="PF01835">
    <property type="entry name" value="MG2"/>
    <property type="match status" value="1"/>
</dbReference>
<dbReference type="Gene3D" id="2.60.40.10">
    <property type="entry name" value="Immunoglobulins"/>
    <property type="match status" value="2"/>
</dbReference>
<evidence type="ECO:0000256" key="7">
    <source>
        <dbReference type="ARBA" id="ARBA00078071"/>
    </source>
</evidence>
<dbReference type="EMBL" id="AXCM01002969">
    <property type="status" value="NOT_ANNOTATED_CDS"/>
    <property type="molecule type" value="Genomic_DNA"/>
</dbReference>
<evidence type="ECO:0000256" key="3">
    <source>
        <dbReference type="ARBA" id="ARBA00022966"/>
    </source>
</evidence>